<feature type="compositionally biased region" description="Polar residues" evidence="1">
    <location>
        <begin position="1"/>
        <end position="11"/>
    </location>
</feature>
<feature type="region of interest" description="Disordered" evidence="1">
    <location>
        <begin position="1"/>
        <end position="52"/>
    </location>
</feature>
<proteinExistence type="predicted"/>
<keyword evidence="4" id="KW-1185">Reference proteome</keyword>
<keyword evidence="2" id="KW-1133">Transmembrane helix</keyword>
<feature type="region of interest" description="Disordered" evidence="1">
    <location>
        <begin position="111"/>
        <end position="266"/>
    </location>
</feature>
<feature type="transmembrane region" description="Helical" evidence="2">
    <location>
        <begin position="371"/>
        <end position="395"/>
    </location>
</feature>
<dbReference type="Pfam" id="PF15159">
    <property type="entry name" value="PIG-Y"/>
    <property type="match status" value="1"/>
</dbReference>
<reference evidence="3 4" key="1">
    <citation type="journal article" date="2023" name="Plant Dis.">
        <title>First Report of Diplodia intermedia Causing Canker and Dieback Diseases on Apple Trees in Canada.</title>
        <authorList>
            <person name="Ellouze W."/>
            <person name="Ilyukhin E."/>
            <person name="Sulman M."/>
            <person name="Ali S."/>
        </authorList>
    </citation>
    <scope>NUCLEOTIDE SEQUENCE [LARGE SCALE GENOMIC DNA]</scope>
    <source>
        <strain evidence="3 4">M45-28</strain>
    </source>
</reference>
<dbReference type="PANTHER" id="PTHR39400:SF1">
    <property type="entry name" value="PIG-P DOMAIN-CONTAINING PROTEIN"/>
    <property type="match status" value="1"/>
</dbReference>
<sequence>MAHNAGASSPTPGGPLHHEYKRRPTAADTTDPSPPPRSPARRPSSAHKRSVSASILSKLPFLRNPAGDLPAAAHVAALASKEDLRADDDGRLSLAAKRSGASMALAHAVRQSAANASSGGRRRRGSLRKTAILGTRQRSSESALHKMVPIATSPTSPEQHPAPLAPRPFTYANPSATSSSESGWSGGSSSAAPAPRMPPAKSASNSSTAAVHETPRPGVLASPISSPVTSPVANPYASTTDDDNDSLTFRRPSSPGAGGGNGHLSPSYFPMQALSSSSLLQQRRRSAVKTNSSTTRHSSPLSLPPATTTFDLVDEWDYSETEWWGWVVLIVTWIVFVIGMGSCLEVWSWAWDVGETPYAPPELEDDPTLPIVGYYPALMVLTAVMAWVWVVVAWVGMKYFRHAKVVGDDG</sequence>
<dbReference type="EMBL" id="JAKEKT020000072">
    <property type="protein sequence ID" value="KAL1638873.1"/>
    <property type="molecule type" value="Genomic_DNA"/>
</dbReference>
<evidence type="ECO:0000313" key="3">
    <source>
        <dbReference type="EMBL" id="KAL1638873.1"/>
    </source>
</evidence>
<name>A0ABR3TH46_9PEZI</name>
<feature type="compositionally biased region" description="Polar residues" evidence="1">
    <location>
        <begin position="288"/>
        <end position="302"/>
    </location>
</feature>
<evidence type="ECO:0000256" key="1">
    <source>
        <dbReference type="SAM" id="MobiDB-lite"/>
    </source>
</evidence>
<keyword evidence="2" id="KW-0812">Transmembrane</keyword>
<dbReference type="Proteomes" id="UP001521184">
    <property type="component" value="Unassembled WGS sequence"/>
</dbReference>
<dbReference type="InterPro" id="IPR029164">
    <property type="entry name" value="PIG-Y"/>
</dbReference>
<feature type="region of interest" description="Disordered" evidence="1">
    <location>
        <begin position="280"/>
        <end position="302"/>
    </location>
</feature>
<evidence type="ECO:0000256" key="2">
    <source>
        <dbReference type="SAM" id="Phobius"/>
    </source>
</evidence>
<dbReference type="PANTHER" id="PTHR39400">
    <property type="entry name" value="YALI0E29227P"/>
    <property type="match status" value="1"/>
</dbReference>
<accession>A0ABR3TH46</accession>
<feature type="compositionally biased region" description="Low complexity" evidence="1">
    <location>
        <begin position="174"/>
        <end position="204"/>
    </location>
</feature>
<comment type="caution">
    <text evidence="3">The sequence shown here is derived from an EMBL/GenBank/DDBJ whole genome shotgun (WGS) entry which is preliminary data.</text>
</comment>
<organism evidence="3 4">
    <name type="scientific">Diplodia intermedia</name>
    <dbReference type="NCBI Taxonomy" id="856260"/>
    <lineage>
        <taxon>Eukaryota</taxon>
        <taxon>Fungi</taxon>
        <taxon>Dikarya</taxon>
        <taxon>Ascomycota</taxon>
        <taxon>Pezizomycotina</taxon>
        <taxon>Dothideomycetes</taxon>
        <taxon>Dothideomycetes incertae sedis</taxon>
        <taxon>Botryosphaeriales</taxon>
        <taxon>Botryosphaeriaceae</taxon>
        <taxon>Diplodia</taxon>
    </lineage>
</organism>
<keyword evidence="2" id="KW-0472">Membrane</keyword>
<feature type="compositionally biased region" description="Polar residues" evidence="1">
    <location>
        <begin position="223"/>
        <end position="239"/>
    </location>
</feature>
<gene>
    <name evidence="3" type="ORF">SLS58_008457</name>
</gene>
<evidence type="ECO:0000313" key="4">
    <source>
        <dbReference type="Proteomes" id="UP001521184"/>
    </source>
</evidence>
<feature type="transmembrane region" description="Helical" evidence="2">
    <location>
        <begin position="323"/>
        <end position="351"/>
    </location>
</feature>
<protein>
    <submittedName>
        <fullName evidence="3">Uncharacterized protein</fullName>
    </submittedName>
</protein>